<dbReference type="OrthoDB" id="62166at2"/>
<protein>
    <submittedName>
        <fullName evidence="2">Uncharacterized protein</fullName>
    </submittedName>
</protein>
<keyword evidence="3" id="KW-1185">Reference proteome</keyword>
<name>A0A2Z3JHW5_9DEIO</name>
<dbReference type="EMBL" id="CP029494">
    <property type="protein sequence ID" value="AWN22579.1"/>
    <property type="molecule type" value="Genomic_DNA"/>
</dbReference>
<evidence type="ECO:0000256" key="1">
    <source>
        <dbReference type="SAM" id="MobiDB-lite"/>
    </source>
</evidence>
<organism evidence="2 3">
    <name type="scientific">Deinococcus irradiatisoli</name>
    <dbReference type="NCBI Taxonomy" id="2202254"/>
    <lineage>
        <taxon>Bacteria</taxon>
        <taxon>Thermotogati</taxon>
        <taxon>Deinococcota</taxon>
        <taxon>Deinococci</taxon>
        <taxon>Deinococcales</taxon>
        <taxon>Deinococcaceae</taxon>
        <taxon>Deinococcus</taxon>
    </lineage>
</organism>
<reference evidence="2 3" key="1">
    <citation type="submission" date="2018-05" db="EMBL/GenBank/DDBJ databases">
        <title>Complete Genome Sequence of Deinococcus sp. strain 17bor-2.</title>
        <authorList>
            <person name="Srinivasan S."/>
        </authorList>
    </citation>
    <scope>NUCLEOTIDE SEQUENCE [LARGE SCALE GENOMIC DNA]</scope>
    <source>
        <strain evidence="2 3">17bor-2</strain>
    </source>
</reference>
<gene>
    <name evidence="2" type="ORF">DKM44_04490</name>
</gene>
<feature type="compositionally biased region" description="Polar residues" evidence="1">
    <location>
        <begin position="53"/>
        <end position="64"/>
    </location>
</feature>
<sequence>MTGPKRSTKKPASRRGGAKPADQLGKVGPSRPAGPNRDRRTAEGRSGAKASDGRQTARPTSSGLGSAGEIQEKKRPSRAGTRPAGSKPKTGAPRGAALGVDLDAPSPSTVFRDRDGQEQVFAESNLKRVAARILSERRKPWRYRPFPFPLFTDKGNEQAFFFDFYIYDNMDMVLKLILVAPRESAEVWDKIGRFKRQYPMYSYELWTPDKLSRLQNPRTQLGF</sequence>
<feature type="compositionally biased region" description="Basic residues" evidence="1">
    <location>
        <begin position="1"/>
        <end position="17"/>
    </location>
</feature>
<evidence type="ECO:0000313" key="2">
    <source>
        <dbReference type="EMBL" id="AWN22579.1"/>
    </source>
</evidence>
<evidence type="ECO:0000313" key="3">
    <source>
        <dbReference type="Proteomes" id="UP000245368"/>
    </source>
</evidence>
<feature type="region of interest" description="Disordered" evidence="1">
    <location>
        <begin position="1"/>
        <end position="111"/>
    </location>
</feature>
<dbReference type="KEGG" id="dez:DKM44_04490"/>
<accession>A0A2Z3JHW5</accession>
<proteinExistence type="predicted"/>
<dbReference type="RefSeq" id="WP_109825771.1">
    <property type="nucleotide sequence ID" value="NZ_CP029494.1"/>
</dbReference>
<dbReference type="AlphaFoldDB" id="A0A2Z3JHW5"/>
<dbReference type="Proteomes" id="UP000245368">
    <property type="component" value="Chromosome"/>
</dbReference>